<dbReference type="PROSITE" id="PS00893">
    <property type="entry name" value="NUDIX_BOX"/>
    <property type="match status" value="1"/>
</dbReference>
<dbReference type="PANTHER" id="PTHR43736:SF1">
    <property type="entry name" value="DIHYDRONEOPTERIN TRIPHOSPHATE DIPHOSPHATASE"/>
    <property type="match status" value="1"/>
</dbReference>
<dbReference type="PROSITE" id="PS51462">
    <property type="entry name" value="NUDIX"/>
    <property type="match status" value="1"/>
</dbReference>
<dbReference type="Gene3D" id="3.90.79.10">
    <property type="entry name" value="Nucleoside Triphosphate Pyrophosphohydrolase"/>
    <property type="match status" value="1"/>
</dbReference>
<dbReference type="PRINTS" id="PR00502">
    <property type="entry name" value="NUDIXFAMILY"/>
</dbReference>
<evidence type="ECO:0000313" key="5">
    <source>
        <dbReference type="Proteomes" id="UP000541425"/>
    </source>
</evidence>
<keyword evidence="1 2" id="KW-0378">Hydrolase</keyword>
<evidence type="ECO:0000256" key="2">
    <source>
        <dbReference type="RuleBase" id="RU003476"/>
    </source>
</evidence>
<proteinExistence type="inferred from homology"/>
<gene>
    <name evidence="4" type="ORF">FHS60_000523</name>
</gene>
<sequence length="179" mass="19584">MIHPLAKFLFCPCCGSARFEVNDFKSKRCTDCGFTFYHNAAAATVAVILNSRNELLVTRRAFNPAAGTLDLPGGFVDAGETAEEGIVREVEEETGGKAVVEKFLFSLPNEYVYSDFIVHTTDLFFLCRLLDETALLACDDAAALFWLPLVDIRPSDFGLASIAAGVQKLLESKISYTPT</sequence>
<evidence type="ECO:0000259" key="3">
    <source>
        <dbReference type="PROSITE" id="PS51462"/>
    </source>
</evidence>
<comment type="similarity">
    <text evidence="2">Belongs to the Nudix hydrolase family.</text>
</comment>
<name>A0A7W5Y102_9BACT</name>
<organism evidence="4 5">
    <name type="scientific">Alloprevotella rava</name>
    <dbReference type="NCBI Taxonomy" id="671218"/>
    <lineage>
        <taxon>Bacteria</taxon>
        <taxon>Pseudomonadati</taxon>
        <taxon>Bacteroidota</taxon>
        <taxon>Bacteroidia</taxon>
        <taxon>Bacteroidales</taxon>
        <taxon>Prevotellaceae</taxon>
        <taxon>Alloprevotella</taxon>
    </lineage>
</organism>
<dbReference type="SUPFAM" id="SSF55811">
    <property type="entry name" value="Nudix"/>
    <property type="match status" value="1"/>
</dbReference>
<dbReference type="EMBL" id="JACICA010000002">
    <property type="protein sequence ID" value="MBB3702070.1"/>
    <property type="molecule type" value="Genomic_DNA"/>
</dbReference>
<evidence type="ECO:0000313" key="4">
    <source>
        <dbReference type="EMBL" id="MBB3702070.1"/>
    </source>
</evidence>
<feature type="domain" description="Nudix hydrolase" evidence="3">
    <location>
        <begin position="39"/>
        <end position="170"/>
    </location>
</feature>
<dbReference type="InterPro" id="IPR015797">
    <property type="entry name" value="NUDIX_hydrolase-like_dom_sf"/>
</dbReference>
<accession>A0A7W5Y102</accession>
<dbReference type="PANTHER" id="PTHR43736">
    <property type="entry name" value="ADP-RIBOSE PYROPHOSPHATASE"/>
    <property type="match status" value="1"/>
</dbReference>
<dbReference type="CDD" id="cd04681">
    <property type="entry name" value="NUDIX_Hydrolase"/>
    <property type="match status" value="1"/>
</dbReference>
<dbReference type="RefSeq" id="WP_183694509.1">
    <property type="nucleotide sequence ID" value="NZ_JACICA010000002.1"/>
</dbReference>
<dbReference type="InterPro" id="IPR020084">
    <property type="entry name" value="NUDIX_hydrolase_CS"/>
</dbReference>
<dbReference type="Proteomes" id="UP000541425">
    <property type="component" value="Unassembled WGS sequence"/>
</dbReference>
<evidence type="ECO:0000256" key="1">
    <source>
        <dbReference type="ARBA" id="ARBA00022801"/>
    </source>
</evidence>
<comment type="caution">
    <text evidence="4">The sequence shown here is derived from an EMBL/GenBank/DDBJ whole genome shotgun (WGS) entry which is preliminary data.</text>
</comment>
<reference evidence="4 5" key="1">
    <citation type="submission" date="2020-08" db="EMBL/GenBank/DDBJ databases">
        <title>Genomic Encyclopedia of Type Strains, Phase IV (KMG-IV): sequencing the most valuable type-strain genomes for metagenomic binning, comparative biology and taxonomic classification.</title>
        <authorList>
            <person name="Goeker M."/>
        </authorList>
    </citation>
    <scope>NUCLEOTIDE SEQUENCE [LARGE SCALE GENOMIC DNA]</scope>
    <source>
        <strain evidence="4 5">DSM 22548</strain>
    </source>
</reference>
<dbReference type="Pfam" id="PF00293">
    <property type="entry name" value="NUDIX"/>
    <property type="match status" value="1"/>
</dbReference>
<dbReference type="GO" id="GO:0016787">
    <property type="term" value="F:hydrolase activity"/>
    <property type="evidence" value="ECO:0007669"/>
    <property type="project" value="UniProtKB-KW"/>
</dbReference>
<dbReference type="InterPro" id="IPR020476">
    <property type="entry name" value="Nudix_hydrolase"/>
</dbReference>
<dbReference type="AlphaFoldDB" id="A0A7W5Y102"/>
<protein>
    <submittedName>
        <fullName evidence="4">Mutator protein MutT</fullName>
    </submittedName>
</protein>
<dbReference type="InterPro" id="IPR000086">
    <property type="entry name" value="NUDIX_hydrolase_dom"/>
</dbReference>